<evidence type="ECO:0000256" key="3">
    <source>
        <dbReference type="SAM" id="MobiDB-lite"/>
    </source>
</evidence>
<evidence type="ECO:0000313" key="6">
    <source>
        <dbReference type="Proteomes" id="UP001631957"/>
    </source>
</evidence>
<keyword evidence="4" id="KW-0472">Membrane</keyword>
<organism evidence="5 6">
    <name type="scientific">Streptomyces niveiscabiei</name>
    <dbReference type="NCBI Taxonomy" id="164115"/>
    <lineage>
        <taxon>Bacteria</taxon>
        <taxon>Bacillati</taxon>
        <taxon>Actinomycetota</taxon>
        <taxon>Actinomycetes</taxon>
        <taxon>Kitasatosporales</taxon>
        <taxon>Streptomycetaceae</taxon>
        <taxon>Streptomyces</taxon>
    </lineage>
</organism>
<dbReference type="RefSeq" id="WP_409122670.1">
    <property type="nucleotide sequence ID" value="NZ_JBJVNI010000016.1"/>
</dbReference>
<evidence type="ECO:0000256" key="2">
    <source>
        <dbReference type="ARBA" id="ARBA00023163"/>
    </source>
</evidence>
<feature type="region of interest" description="Disordered" evidence="3">
    <location>
        <begin position="196"/>
        <end position="222"/>
    </location>
</feature>
<keyword evidence="4" id="KW-1133">Transmembrane helix</keyword>
<reference evidence="5 6" key="1">
    <citation type="submission" date="2024-12" db="EMBL/GenBank/DDBJ databases">
        <title>Forecasting of Potato common scab and diversities of Pathogenic streptomyces spp. in china.</title>
        <authorList>
            <person name="Handique U."/>
            <person name="Wu J."/>
        </authorList>
    </citation>
    <scope>NUCLEOTIDE SEQUENCE [LARGE SCALE GENOMIC DNA]</scope>
    <source>
        <strain evidence="5 6">ZRIMU1530</strain>
    </source>
</reference>
<keyword evidence="1" id="KW-0805">Transcription regulation</keyword>
<keyword evidence="4" id="KW-0812">Transmembrane</keyword>
<gene>
    <name evidence="5" type="ORF">ACKI18_28045</name>
</gene>
<feature type="region of interest" description="Disordered" evidence="3">
    <location>
        <begin position="102"/>
        <end position="146"/>
    </location>
</feature>
<evidence type="ECO:0000313" key="5">
    <source>
        <dbReference type="EMBL" id="MFM9612552.1"/>
    </source>
</evidence>
<comment type="caution">
    <text evidence="5">The sequence shown here is derived from an EMBL/GenBank/DDBJ whole genome shotgun (WGS) entry which is preliminary data.</text>
</comment>
<evidence type="ECO:0000256" key="4">
    <source>
        <dbReference type="SAM" id="Phobius"/>
    </source>
</evidence>
<keyword evidence="2" id="KW-0804">Transcription</keyword>
<feature type="transmembrane region" description="Helical" evidence="4">
    <location>
        <begin position="149"/>
        <end position="171"/>
    </location>
</feature>
<feature type="compositionally biased region" description="Basic residues" evidence="3">
    <location>
        <begin position="136"/>
        <end position="146"/>
    </location>
</feature>
<protein>
    <submittedName>
        <fullName evidence="5">Anti-sigma factor family protein</fullName>
    </submittedName>
</protein>
<dbReference type="InterPro" id="IPR041916">
    <property type="entry name" value="Anti_sigma_zinc_sf"/>
</dbReference>
<feature type="region of interest" description="Disordered" evidence="3">
    <location>
        <begin position="1"/>
        <end position="29"/>
    </location>
</feature>
<evidence type="ECO:0000256" key="1">
    <source>
        <dbReference type="ARBA" id="ARBA00023015"/>
    </source>
</evidence>
<proteinExistence type="predicted"/>
<accession>A0ABW9I0G0</accession>
<sequence>MTSTTDTAGHPDVAELSDLTEGLPTPSRTTELRRHLDGCEVCADTYASLEEIRELLGTLPEPVAMPEDVALRIDAALAAEAGAGASEAEVAGAGVAGAGVAAEASDVSRETSAPDRTPGTSDRPSGHPRATTGPGRKTKGRPRSRRRTAAVLGVFTAAALGLGSVLLSSLAGSDGDSGGPTAADTFSKGTLQESVDAALQAHRSSSRSPKGDVGIQGTVESPQVLSAPNVPACVLKGTARTDSALASKEGVYEGKDVLLVVFRNASDRTHVDAYLVDRACEQHPATQADVLLKHSYAQP</sequence>
<keyword evidence="6" id="KW-1185">Reference proteome</keyword>
<dbReference type="Gene3D" id="1.10.10.1320">
    <property type="entry name" value="Anti-sigma factor, zinc-finger domain"/>
    <property type="match status" value="1"/>
</dbReference>
<name>A0ABW9I0G0_9ACTN</name>
<dbReference type="EMBL" id="JBJVNI010000016">
    <property type="protein sequence ID" value="MFM9612552.1"/>
    <property type="molecule type" value="Genomic_DNA"/>
</dbReference>
<dbReference type="Proteomes" id="UP001631957">
    <property type="component" value="Unassembled WGS sequence"/>
</dbReference>